<sequence>MEKEIKEMFGLLLKRFDGIETRLDRLESRQDEIFLVVKAIEHNNLVHGAEIDNLKFKVSHTEGTINAVGNAITARKAI</sequence>
<evidence type="ECO:0000313" key="2">
    <source>
        <dbReference type="Proteomes" id="UP000298460"/>
    </source>
</evidence>
<dbReference type="EMBL" id="SPQQ01000001">
    <property type="protein sequence ID" value="TGE40192.1"/>
    <property type="molecule type" value="Genomic_DNA"/>
</dbReference>
<proteinExistence type="predicted"/>
<accession>A0A4Z0RAF9</accession>
<organism evidence="1 2">
    <name type="scientific">Desulfosporosinus fructosivorans</name>
    <dbReference type="NCBI Taxonomy" id="2018669"/>
    <lineage>
        <taxon>Bacteria</taxon>
        <taxon>Bacillati</taxon>
        <taxon>Bacillota</taxon>
        <taxon>Clostridia</taxon>
        <taxon>Eubacteriales</taxon>
        <taxon>Desulfitobacteriaceae</taxon>
        <taxon>Desulfosporosinus</taxon>
    </lineage>
</organism>
<gene>
    <name evidence="1" type="ORF">E4K67_00775</name>
</gene>
<dbReference type="OrthoDB" id="1798350at2"/>
<keyword evidence="2" id="KW-1185">Reference proteome</keyword>
<protein>
    <submittedName>
        <fullName evidence="1">M domain protein</fullName>
    </submittedName>
</protein>
<comment type="caution">
    <text evidence="1">The sequence shown here is derived from an EMBL/GenBank/DDBJ whole genome shotgun (WGS) entry which is preliminary data.</text>
</comment>
<dbReference type="AlphaFoldDB" id="A0A4Z0RAF9"/>
<dbReference type="Proteomes" id="UP000298460">
    <property type="component" value="Unassembled WGS sequence"/>
</dbReference>
<name>A0A4Z0RAF9_9FIRM</name>
<reference evidence="1 2" key="1">
    <citation type="submission" date="2019-03" db="EMBL/GenBank/DDBJ databases">
        <title>Draft Genome Sequence of Desulfosporosinus fructosivorans Strain 63.6F, Isolated from Marine Sediment in the Baltic Sea.</title>
        <authorList>
            <person name="Hausmann B."/>
            <person name="Vandieken V."/>
            <person name="Pjevac P."/>
            <person name="Schreck K."/>
            <person name="Herbold C.W."/>
            <person name="Loy A."/>
        </authorList>
    </citation>
    <scope>NUCLEOTIDE SEQUENCE [LARGE SCALE GENOMIC DNA]</scope>
    <source>
        <strain evidence="1 2">63.6F</strain>
    </source>
</reference>
<evidence type="ECO:0000313" key="1">
    <source>
        <dbReference type="EMBL" id="TGE40192.1"/>
    </source>
</evidence>